<dbReference type="InterPro" id="IPR000032">
    <property type="entry name" value="HPr-like"/>
</dbReference>
<dbReference type="InterPro" id="IPR050399">
    <property type="entry name" value="HPr"/>
</dbReference>
<dbReference type="PROSITE" id="PS51350">
    <property type="entry name" value="PTS_HPR_DOM"/>
    <property type="match status" value="1"/>
</dbReference>
<name>A0ABY9THB9_9GAMM</name>
<evidence type="ECO:0000256" key="3">
    <source>
        <dbReference type="ARBA" id="ARBA00022490"/>
    </source>
</evidence>
<dbReference type="PANTHER" id="PTHR33705">
    <property type="entry name" value="PHOSPHOCARRIER PROTEIN HPR"/>
    <property type="match status" value="1"/>
</dbReference>
<dbReference type="NCBIfam" id="TIGR01003">
    <property type="entry name" value="PTS_HPr_family"/>
    <property type="match status" value="1"/>
</dbReference>
<evidence type="ECO:0000256" key="2">
    <source>
        <dbReference type="ARBA" id="ARBA00010736"/>
    </source>
</evidence>
<dbReference type="RefSeq" id="WP_348387273.1">
    <property type="nucleotide sequence ID" value="NZ_CP134146.1"/>
</dbReference>
<feature type="domain" description="HPr" evidence="5">
    <location>
        <begin position="5"/>
        <end position="92"/>
    </location>
</feature>
<protein>
    <submittedName>
        <fullName evidence="6">HPr family phosphocarrier protein</fullName>
    </submittedName>
</protein>
<keyword evidence="4" id="KW-0598">Phosphotransferase system</keyword>
<comment type="subcellular location">
    <subcellularLocation>
        <location evidence="1">Cytoplasm</location>
    </subcellularLocation>
</comment>
<dbReference type="EMBL" id="CP134146">
    <property type="protein sequence ID" value="WNC68115.1"/>
    <property type="molecule type" value="Genomic_DNA"/>
</dbReference>
<dbReference type="InterPro" id="IPR035895">
    <property type="entry name" value="HPr-like_sf"/>
</dbReference>
<dbReference type="PANTHER" id="PTHR33705:SF2">
    <property type="entry name" value="PHOSPHOCARRIER PROTEIN NPR"/>
    <property type="match status" value="1"/>
</dbReference>
<dbReference type="PRINTS" id="PR00107">
    <property type="entry name" value="PHOSPHOCPHPR"/>
</dbReference>
<keyword evidence="7" id="KW-1185">Reference proteome</keyword>
<evidence type="ECO:0000256" key="4">
    <source>
        <dbReference type="ARBA" id="ARBA00022683"/>
    </source>
</evidence>
<dbReference type="Pfam" id="PF00381">
    <property type="entry name" value="PTS-HPr"/>
    <property type="match status" value="1"/>
</dbReference>
<gene>
    <name evidence="6" type="ORF">RI845_16515</name>
</gene>
<evidence type="ECO:0000256" key="1">
    <source>
        <dbReference type="ARBA" id="ARBA00004496"/>
    </source>
</evidence>
<keyword evidence="3" id="KW-0963">Cytoplasm</keyword>
<comment type="similarity">
    <text evidence="2">Belongs to the HPr family.</text>
</comment>
<reference evidence="7" key="1">
    <citation type="submission" date="2023-09" db="EMBL/GenBank/DDBJ databases">
        <authorList>
            <person name="Li S."/>
            <person name="Li X."/>
            <person name="Zhang C."/>
            <person name="Zhao Z."/>
        </authorList>
    </citation>
    <scope>NUCLEOTIDE SEQUENCE [LARGE SCALE GENOMIC DNA]</scope>
    <source>
        <strain evidence="7">SQ345</strain>
    </source>
</reference>
<dbReference type="SUPFAM" id="SSF55594">
    <property type="entry name" value="HPr-like"/>
    <property type="match status" value="1"/>
</dbReference>
<dbReference type="InterPro" id="IPR001020">
    <property type="entry name" value="PTS_HPr_His_P_site"/>
</dbReference>
<evidence type="ECO:0000313" key="6">
    <source>
        <dbReference type="EMBL" id="WNC68115.1"/>
    </source>
</evidence>
<dbReference type="Gene3D" id="3.30.1340.10">
    <property type="entry name" value="HPr-like"/>
    <property type="match status" value="1"/>
</dbReference>
<evidence type="ECO:0000259" key="5">
    <source>
        <dbReference type="PROSITE" id="PS51350"/>
    </source>
</evidence>
<organism evidence="6 7">
    <name type="scientific">Thalassotalea nanhaiensis</name>
    <dbReference type="NCBI Taxonomy" id="3065648"/>
    <lineage>
        <taxon>Bacteria</taxon>
        <taxon>Pseudomonadati</taxon>
        <taxon>Pseudomonadota</taxon>
        <taxon>Gammaproteobacteria</taxon>
        <taxon>Alteromonadales</taxon>
        <taxon>Colwelliaceae</taxon>
        <taxon>Thalassotalea</taxon>
    </lineage>
</organism>
<evidence type="ECO:0000313" key="7">
    <source>
        <dbReference type="Proteomes" id="UP001248581"/>
    </source>
</evidence>
<proteinExistence type="inferred from homology"/>
<dbReference type="PROSITE" id="PS00369">
    <property type="entry name" value="PTS_HPR_HIS"/>
    <property type="match status" value="1"/>
</dbReference>
<dbReference type="Proteomes" id="UP001248581">
    <property type="component" value="Chromosome"/>
</dbReference>
<accession>A0ABY9THB9</accession>
<dbReference type="CDD" id="cd00367">
    <property type="entry name" value="PTS-HPr_like"/>
    <property type="match status" value="1"/>
</dbReference>
<sequence>MTSLTIEQSVLIENKLGLHARAATKLAKLSKNYQAKITLTLEKKSAEADSIMGLMLLTGSQGKEVHIKAEGIQAREAMTAVIQLFLDKFDEDE</sequence>